<dbReference type="KEGG" id="acru:HHL28_01145"/>
<accession>A0A858R3C2</accession>
<organism evidence="1 2">
    <name type="scientific">Aerophototrophica crusticola</name>
    <dbReference type="NCBI Taxonomy" id="1709002"/>
    <lineage>
        <taxon>Bacteria</taxon>
        <taxon>Pseudomonadati</taxon>
        <taxon>Pseudomonadota</taxon>
        <taxon>Alphaproteobacteria</taxon>
        <taxon>Rhodospirillales</taxon>
        <taxon>Rhodospirillaceae</taxon>
        <taxon>Aerophototrophica</taxon>
    </lineage>
</organism>
<dbReference type="Proteomes" id="UP000501891">
    <property type="component" value="Chromosome"/>
</dbReference>
<reference evidence="1" key="1">
    <citation type="submission" date="2020-04" db="EMBL/GenBank/DDBJ databases">
        <title>A desert anoxygenic phototrophic bacterium fixes CO2 using RubisCO under aerobic conditions.</title>
        <authorList>
            <person name="Tang K."/>
        </authorList>
    </citation>
    <scope>NUCLEOTIDE SEQUENCE [LARGE SCALE GENOMIC DNA]</scope>
    <source>
        <strain evidence="1">MIMtkB3</strain>
    </source>
</reference>
<proteinExistence type="predicted"/>
<evidence type="ECO:0000313" key="1">
    <source>
        <dbReference type="EMBL" id="QJE71901.1"/>
    </source>
</evidence>
<dbReference type="AlphaFoldDB" id="A0A858R3C2"/>
<protein>
    <submittedName>
        <fullName evidence="1">Uncharacterized protein</fullName>
    </submittedName>
</protein>
<name>A0A858R3C2_9PROT</name>
<gene>
    <name evidence="1" type="ORF">HHL28_01145</name>
</gene>
<sequence length="164" mass="18000">MKAGVNRNKLFSEPAFLEELGRCRWEAFAAVLADAILITETKLRPLSGDPAGVTRLGNRLGRLYGERLAAEQRPAHRPDGWDDLTGTFLARLAEAQANPPKPPHEIANHSVRVVMDTLPIHAEHRRHDREAISGGVKFYILALHEALEKELDAQAVMADLAAGG</sequence>
<keyword evidence="2" id="KW-1185">Reference proteome</keyword>
<dbReference type="EMBL" id="CP051775">
    <property type="protein sequence ID" value="QJE71901.1"/>
    <property type="molecule type" value="Genomic_DNA"/>
</dbReference>
<evidence type="ECO:0000313" key="2">
    <source>
        <dbReference type="Proteomes" id="UP000501891"/>
    </source>
</evidence>